<dbReference type="Gene3D" id="3.40.50.150">
    <property type="entry name" value="Vaccinia Virus protein VP39"/>
    <property type="match status" value="1"/>
</dbReference>
<dbReference type="Pfam" id="PF04672">
    <property type="entry name" value="Methyltransf_19"/>
    <property type="match status" value="1"/>
</dbReference>
<dbReference type="SUPFAM" id="SSF53335">
    <property type="entry name" value="S-adenosyl-L-methionine-dependent methyltransferases"/>
    <property type="match status" value="1"/>
</dbReference>
<keyword evidence="1" id="KW-0489">Methyltransferase</keyword>
<protein>
    <submittedName>
        <fullName evidence="1">SAM-dependent methyltransferase</fullName>
        <ecNumber evidence="1">2.1.1.-</ecNumber>
    </submittedName>
</protein>
<dbReference type="PIRSF" id="PIRSF017393">
    <property type="entry name" value="MTase_SAV2177"/>
    <property type="match status" value="1"/>
</dbReference>
<evidence type="ECO:0000313" key="1">
    <source>
        <dbReference type="EMBL" id="XDQ81216.1"/>
    </source>
</evidence>
<dbReference type="AlphaFoldDB" id="A0AB39TQB5"/>
<dbReference type="RefSeq" id="WP_369184176.1">
    <property type="nucleotide sequence ID" value="NZ_CP163445.1"/>
</dbReference>
<dbReference type="InterPro" id="IPR029063">
    <property type="entry name" value="SAM-dependent_MTases_sf"/>
</dbReference>
<dbReference type="InterPro" id="IPR006764">
    <property type="entry name" value="SAM_dep_MeTrfase_SAV2177_type"/>
</dbReference>
<dbReference type="EMBL" id="CP163445">
    <property type="protein sequence ID" value="XDQ81216.1"/>
    <property type="molecule type" value="Genomic_DNA"/>
</dbReference>
<proteinExistence type="predicted"/>
<accession>A0AB39TQB5</accession>
<reference evidence="1" key="1">
    <citation type="submission" date="2024-07" db="EMBL/GenBank/DDBJ databases">
        <authorList>
            <person name="Yu S.T."/>
        </authorList>
    </citation>
    <scope>NUCLEOTIDE SEQUENCE</scope>
    <source>
        <strain evidence="1">Y1</strain>
    </source>
</reference>
<dbReference type="GO" id="GO:0032259">
    <property type="term" value="P:methylation"/>
    <property type="evidence" value="ECO:0007669"/>
    <property type="project" value="UniProtKB-KW"/>
</dbReference>
<name>A0AB39TQB5_9ACTN</name>
<keyword evidence="1" id="KW-0808">Transferase</keyword>
<gene>
    <name evidence="1" type="ORF">AB2U05_23495</name>
</gene>
<sequence>MGTEGGHAHAINTSVPSAARMYDWLLGGELNFEVDREACEKLLTIAPSSRDLAVNNRWFLERVVRFLASECGITQYLDHGSGLPTRPNVHEIAQSVHEEARVAYIDIDPIVIAHGRTSLDVNDRTRFIEASMTDTDLVVEQAAKDGFIDFGKPVAALYVSVIHCLKDAEKPGEMIQRMRARLARGSYMVICQLVSDDERVRDEVTKLMDQGTGGHWGRVRQKRDVRGYFAGLSVLPPYLADVTHWRPDDLHRRPQQTHEWLEFGGVARVN</sequence>
<organism evidence="1">
    <name type="scientific">Streptomyces sp. Y1</name>
    <dbReference type="NCBI Taxonomy" id="3238634"/>
    <lineage>
        <taxon>Bacteria</taxon>
        <taxon>Bacillati</taxon>
        <taxon>Actinomycetota</taxon>
        <taxon>Actinomycetes</taxon>
        <taxon>Kitasatosporales</taxon>
        <taxon>Streptomycetaceae</taxon>
        <taxon>Streptomyces</taxon>
    </lineage>
</organism>
<dbReference type="GO" id="GO:0008168">
    <property type="term" value="F:methyltransferase activity"/>
    <property type="evidence" value="ECO:0007669"/>
    <property type="project" value="UniProtKB-KW"/>
</dbReference>
<dbReference type="EC" id="2.1.1.-" evidence="1"/>